<dbReference type="EMBL" id="CP006644">
    <property type="protein sequence ID" value="AHE54677.1"/>
    <property type="molecule type" value="Genomic_DNA"/>
</dbReference>
<keyword evidence="4" id="KW-1185">Reference proteome</keyword>
<evidence type="ECO:0000259" key="2">
    <source>
        <dbReference type="Pfam" id="PF09917"/>
    </source>
</evidence>
<dbReference type="Proteomes" id="UP000018851">
    <property type="component" value="Chromosome"/>
</dbReference>
<gene>
    <name evidence="3" type="ORF">NX02_14965</name>
</gene>
<dbReference type="eggNOG" id="COG4731">
    <property type="taxonomic scope" value="Bacteria"/>
</dbReference>
<evidence type="ECO:0000313" key="3">
    <source>
        <dbReference type="EMBL" id="AHE54677.1"/>
    </source>
</evidence>
<name>W0ADR0_9SPHN</name>
<dbReference type="AlphaFoldDB" id="W0ADR0"/>
<feature type="signal peptide" evidence="1">
    <location>
        <begin position="1"/>
        <end position="24"/>
    </location>
</feature>
<keyword evidence="1" id="KW-0732">Signal</keyword>
<dbReference type="KEGG" id="ssan:NX02_14965"/>
<feature type="domain" description="DUF2147" evidence="2">
    <location>
        <begin position="30"/>
        <end position="137"/>
    </location>
</feature>
<dbReference type="STRING" id="1123269.NX02_14965"/>
<dbReference type="Gene3D" id="2.40.128.520">
    <property type="match status" value="1"/>
</dbReference>
<dbReference type="OrthoDB" id="9811671at2"/>
<dbReference type="HOGENOM" id="CLU_108869_1_2_5"/>
<evidence type="ECO:0000313" key="4">
    <source>
        <dbReference type="Proteomes" id="UP000018851"/>
    </source>
</evidence>
<reference evidence="3 4" key="1">
    <citation type="submission" date="2013-07" db="EMBL/GenBank/DDBJ databases">
        <title>Completed genome of Sphingomonas sanxanigenens NX02.</title>
        <authorList>
            <person name="Ma T."/>
            <person name="Huang H."/>
            <person name="Wu M."/>
            <person name="Li X."/>
            <person name="Li G."/>
        </authorList>
    </citation>
    <scope>NUCLEOTIDE SEQUENCE [LARGE SCALE GENOMIC DNA]</scope>
    <source>
        <strain evidence="3 4">NX02</strain>
    </source>
</reference>
<sequence>MAIRAFPLLVATVLAAMPVFPAWAADAIAGRWVTEGGKGLVEIAACGRAQCGKIRRVGDPKAPHTDINNPDPKLRTRPLLGLQVLHGFTDAGAAWKGQIYDPESGKTYRSIVRLNRDGTLEVKGCILFLCRGQTWTRAR</sequence>
<accession>W0ADR0</accession>
<dbReference type="PANTHER" id="PTHR36919">
    <property type="entry name" value="BLR1215 PROTEIN"/>
    <property type="match status" value="1"/>
</dbReference>
<protein>
    <recommendedName>
        <fullName evidence="2">DUF2147 domain-containing protein</fullName>
    </recommendedName>
</protein>
<evidence type="ECO:0000256" key="1">
    <source>
        <dbReference type="SAM" id="SignalP"/>
    </source>
</evidence>
<dbReference type="PATRIC" id="fig|1123269.5.peg.2919"/>
<dbReference type="RefSeq" id="WP_025292880.1">
    <property type="nucleotide sequence ID" value="NZ_CP006644.1"/>
</dbReference>
<dbReference type="Pfam" id="PF09917">
    <property type="entry name" value="DUF2147"/>
    <property type="match status" value="1"/>
</dbReference>
<dbReference type="InterPro" id="IPR019223">
    <property type="entry name" value="DUF2147"/>
</dbReference>
<feature type="chain" id="PRO_5004786173" description="DUF2147 domain-containing protein" evidence="1">
    <location>
        <begin position="25"/>
        <end position="139"/>
    </location>
</feature>
<proteinExistence type="predicted"/>
<dbReference type="PANTHER" id="PTHR36919:SF2">
    <property type="entry name" value="BLL6627 PROTEIN"/>
    <property type="match status" value="1"/>
</dbReference>
<organism evidence="3 4">
    <name type="scientific">Sphingomonas sanxanigenens DSM 19645 = NX02</name>
    <dbReference type="NCBI Taxonomy" id="1123269"/>
    <lineage>
        <taxon>Bacteria</taxon>
        <taxon>Pseudomonadati</taxon>
        <taxon>Pseudomonadota</taxon>
        <taxon>Alphaproteobacteria</taxon>
        <taxon>Sphingomonadales</taxon>
        <taxon>Sphingomonadaceae</taxon>
        <taxon>Sphingomonas</taxon>
    </lineage>
</organism>